<comment type="caution">
    <text evidence="1">The sequence shown here is derived from an EMBL/GenBank/DDBJ whole genome shotgun (WGS) entry which is preliminary data.</text>
</comment>
<evidence type="ECO:0000313" key="2">
    <source>
        <dbReference type="Proteomes" id="UP000663823"/>
    </source>
</evidence>
<feature type="non-terminal residue" evidence="1">
    <location>
        <position position="50"/>
    </location>
</feature>
<sequence length="50" mass="5711">MSIDSLTILTRVQQRKHLAAEENDNNLDLRGSETHRLVVFDDQKQTISSS</sequence>
<reference evidence="1" key="1">
    <citation type="submission" date="2021-02" db="EMBL/GenBank/DDBJ databases">
        <authorList>
            <person name="Nowell W R."/>
        </authorList>
    </citation>
    <scope>NUCLEOTIDE SEQUENCE</scope>
</reference>
<gene>
    <name evidence="1" type="ORF">OTI717_LOCUS41714</name>
</gene>
<organism evidence="1 2">
    <name type="scientific">Rotaria sordida</name>
    <dbReference type="NCBI Taxonomy" id="392033"/>
    <lineage>
        <taxon>Eukaryota</taxon>
        <taxon>Metazoa</taxon>
        <taxon>Spiralia</taxon>
        <taxon>Gnathifera</taxon>
        <taxon>Rotifera</taxon>
        <taxon>Eurotatoria</taxon>
        <taxon>Bdelloidea</taxon>
        <taxon>Philodinida</taxon>
        <taxon>Philodinidae</taxon>
        <taxon>Rotaria</taxon>
    </lineage>
</organism>
<dbReference type="AlphaFoldDB" id="A0A820H7D7"/>
<evidence type="ECO:0000313" key="1">
    <source>
        <dbReference type="EMBL" id="CAF4290341.1"/>
    </source>
</evidence>
<dbReference type="Proteomes" id="UP000663823">
    <property type="component" value="Unassembled WGS sequence"/>
</dbReference>
<protein>
    <submittedName>
        <fullName evidence="1">Uncharacterized protein</fullName>
    </submittedName>
</protein>
<accession>A0A820H7D7</accession>
<name>A0A820H7D7_9BILA</name>
<proteinExistence type="predicted"/>
<dbReference type="EMBL" id="CAJOAX010043832">
    <property type="protein sequence ID" value="CAF4290341.1"/>
    <property type="molecule type" value="Genomic_DNA"/>
</dbReference>